<organism evidence="2 3">
    <name type="scientific">Tuber aestivum</name>
    <name type="common">summer truffle</name>
    <dbReference type="NCBI Taxonomy" id="59557"/>
    <lineage>
        <taxon>Eukaryota</taxon>
        <taxon>Fungi</taxon>
        <taxon>Dikarya</taxon>
        <taxon>Ascomycota</taxon>
        <taxon>Pezizomycotina</taxon>
        <taxon>Pezizomycetes</taxon>
        <taxon>Pezizales</taxon>
        <taxon>Tuberaceae</taxon>
        <taxon>Tuber</taxon>
    </lineage>
</organism>
<gene>
    <name evidence="2" type="ORF">GSTUAT00006735001</name>
</gene>
<feature type="region of interest" description="Disordered" evidence="1">
    <location>
        <begin position="127"/>
        <end position="152"/>
    </location>
</feature>
<evidence type="ECO:0000313" key="3">
    <source>
        <dbReference type="Proteomes" id="UP001412239"/>
    </source>
</evidence>
<accession>A0A292PPX6</accession>
<protein>
    <submittedName>
        <fullName evidence="2">Uncharacterized protein</fullName>
    </submittedName>
</protein>
<feature type="compositionally biased region" description="Polar residues" evidence="1">
    <location>
        <begin position="70"/>
        <end position="86"/>
    </location>
</feature>
<name>A0A292PPX6_9PEZI</name>
<dbReference type="EMBL" id="LN891095">
    <property type="protein sequence ID" value="CUS09174.1"/>
    <property type="molecule type" value="Genomic_DNA"/>
</dbReference>
<evidence type="ECO:0000256" key="1">
    <source>
        <dbReference type="SAM" id="MobiDB-lite"/>
    </source>
</evidence>
<feature type="region of interest" description="Disordered" evidence="1">
    <location>
        <begin position="67"/>
        <end position="86"/>
    </location>
</feature>
<dbReference type="Proteomes" id="UP001412239">
    <property type="component" value="Unassembled WGS sequence"/>
</dbReference>
<evidence type="ECO:0000313" key="2">
    <source>
        <dbReference type="EMBL" id="CUS09174.1"/>
    </source>
</evidence>
<sequence length="152" mass="16605">MYGVVVTPEVSSTFLSSIGQPSGIHWLGWESYKRKTFDKEDKEFGGEEQPIVSKQSSLPATFGEVEENAGVQSKEGQLKHTSYGSGTMNPGMTLRVGSFPANANDPKVLWHMYKFYEPSRIPVLSSALDQQSTSIRDRKPATAPKVSHAPGG</sequence>
<reference evidence="2" key="1">
    <citation type="submission" date="2015-10" db="EMBL/GenBank/DDBJ databases">
        <authorList>
            <person name="Regsiter A."/>
            <person name="william w."/>
        </authorList>
    </citation>
    <scope>NUCLEOTIDE SEQUENCE</scope>
    <source>
        <strain evidence="2">Montdore</strain>
    </source>
</reference>
<keyword evidence="3" id="KW-1185">Reference proteome</keyword>
<proteinExistence type="predicted"/>
<dbReference type="AlphaFoldDB" id="A0A292PPX6"/>